<sequence length="328" mass="35930">MGAFNGFSLLFLLPLWVAPIAFGAALPEGEVQALKDIASTIGKKNWDFNVDPCSGKSNWTSSVQLQGSENAVTCDCSFLNHTVCHVVSIVLKAQNLSGSVSLEFVRLPYLQEIDFSLNYLNGTIPKQLGTLNLVNISFYGNRLTGPIPKELGNITSLKSLVLEFNQLSGNLPPELGNLTQIERLLLTSNNFTGELPATLARLTTLKHIELYLTLTMKNWGDKDKLLTIRRIGDNQFSGAIPNFIQSWINLEILVMQGSGLSGPIPSGISILRNLTDLRVTDLNGSDSPFPQLNNMTNLETLILRSCNIIGSLPEYLGKLTTLQVLLKK</sequence>
<gene>
    <name evidence="3" type="primary">LRR-RLK</name>
    <name evidence="3" type="ORF">CR513_20169</name>
</gene>
<dbReference type="GO" id="GO:0016301">
    <property type="term" value="F:kinase activity"/>
    <property type="evidence" value="ECO:0007669"/>
    <property type="project" value="UniProtKB-KW"/>
</dbReference>
<dbReference type="OrthoDB" id="1897577at2759"/>
<evidence type="ECO:0000313" key="3">
    <source>
        <dbReference type="EMBL" id="RDX97094.1"/>
    </source>
</evidence>
<reference evidence="3" key="1">
    <citation type="submission" date="2018-05" db="EMBL/GenBank/DDBJ databases">
        <title>Draft genome of Mucuna pruriens seed.</title>
        <authorList>
            <person name="Nnadi N.E."/>
            <person name="Vos R."/>
            <person name="Hasami M.H."/>
            <person name="Devisetty U.K."/>
            <person name="Aguiy J.C."/>
        </authorList>
    </citation>
    <scope>NUCLEOTIDE SEQUENCE [LARGE SCALE GENOMIC DNA]</scope>
    <source>
        <strain evidence="3">JCA_2017</strain>
    </source>
</reference>
<dbReference type="PANTHER" id="PTHR48006">
    <property type="entry name" value="LEUCINE-RICH REPEAT-CONTAINING PROTEIN DDB_G0281931-RELATED"/>
    <property type="match status" value="1"/>
</dbReference>
<comment type="subcellular location">
    <subcellularLocation>
        <location evidence="1">Membrane</location>
        <topology evidence="1">Single-pass type I membrane protein</topology>
    </subcellularLocation>
</comment>
<dbReference type="GO" id="GO:0016020">
    <property type="term" value="C:membrane"/>
    <property type="evidence" value="ECO:0007669"/>
    <property type="project" value="UniProtKB-SubCell"/>
</dbReference>
<keyword evidence="2" id="KW-0732">Signal</keyword>
<accession>A0A371H2P6</accession>
<dbReference type="Gene3D" id="3.80.10.10">
    <property type="entry name" value="Ribonuclease Inhibitor"/>
    <property type="match status" value="2"/>
</dbReference>
<evidence type="ECO:0000256" key="2">
    <source>
        <dbReference type="SAM" id="SignalP"/>
    </source>
</evidence>
<dbReference type="Pfam" id="PF00560">
    <property type="entry name" value="LRR_1"/>
    <property type="match status" value="3"/>
</dbReference>
<dbReference type="InterPro" id="IPR051824">
    <property type="entry name" value="LRR_Rcpt-Like_S/T_Kinase"/>
</dbReference>
<dbReference type="SUPFAM" id="SSF52058">
    <property type="entry name" value="L domain-like"/>
    <property type="match status" value="1"/>
</dbReference>
<name>A0A371H2P6_MUCPR</name>
<evidence type="ECO:0000256" key="1">
    <source>
        <dbReference type="ARBA" id="ARBA00004479"/>
    </source>
</evidence>
<dbReference type="PANTHER" id="PTHR48006:SF49">
    <property type="entry name" value="LRR RECEPTOR-LIKE KINASE"/>
    <property type="match status" value="1"/>
</dbReference>
<keyword evidence="4" id="KW-1185">Reference proteome</keyword>
<comment type="caution">
    <text evidence="3">The sequence shown here is derived from an EMBL/GenBank/DDBJ whole genome shotgun (WGS) entry which is preliminary data.</text>
</comment>
<dbReference type="FunFam" id="3.80.10.10:FF:001026">
    <property type="entry name" value="Putative leucine-rich repeat receptor-like serine/threonine-protein kinase isoform A"/>
    <property type="match status" value="1"/>
</dbReference>
<dbReference type="STRING" id="157652.A0A371H2P6"/>
<feature type="chain" id="PRO_5017069078" evidence="2">
    <location>
        <begin position="24"/>
        <end position="328"/>
    </location>
</feature>
<feature type="non-terminal residue" evidence="3">
    <location>
        <position position="1"/>
    </location>
</feature>
<organism evidence="3 4">
    <name type="scientific">Mucuna pruriens</name>
    <name type="common">Velvet bean</name>
    <name type="synonym">Dolichos pruriens</name>
    <dbReference type="NCBI Taxonomy" id="157652"/>
    <lineage>
        <taxon>Eukaryota</taxon>
        <taxon>Viridiplantae</taxon>
        <taxon>Streptophyta</taxon>
        <taxon>Embryophyta</taxon>
        <taxon>Tracheophyta</taxon>
        <taxon>Spermatophyta</taxon>
        <taxon>Magnoliopsida</taxon>
        <taxon>eudicotyledons</taxon>
        <taxon>Gunneridae</taxon>
        <taxon>Pentapetalae</taxon>
        <taxon>rosids</taxon>
        <taxon>fabids</taxon>
        <taxon>Fabales</taxon>
        <taxon>Fabaceae</taxon>
        <taxon>Papilionoideae</taxon>
        <taxon>50 kb inversion clade</taxon>
        <taxon>NPAAA clade</taxon>
        <taxon>indigoferoid/millettioid clade</taxon>
        <taxon>Phaseoleae</taxon>
        <taxon>Mucuna</taxon>
    </lineage>
</organism>
<dbReference type="InterPro" id="IPR032675">
    <property type="entry name" value="LRR_dom_sf"/>
</dbReference>
<dbReference type="InterPro" id="IPR001611">
    <property type="entry name" value="Leu-rich_rpt"/>
</dbReference>
<dbReference type="AlphaFoldDB" id="A0A371H2P6"/>
<proteinExistence type="predicted"/>
<feature type="signal peptide" evidence="2">
    <location>
        <begin position="1"/>
        <end position="23"/>
    </location>
</feature>
<dbReference type="EMBL" id="QJKJ01003737">
    <property type="protein sequence ID" value="RDX97094.1"/>
    <property type="molecule type" value="Genomic_DNA"/>
</dbReference>
<dbReference type="Proteomes" id="UP000257109">
    <property type="component" value="Unassembled WGS sequence"/>
</dbReference>
<protein>
    <submittedName>
        <fullName evidence="3">Leucine-rich repeat receptor-like serine/threonine-protein kinase</fullName>
    </submittedName>
</protein>
<evidence type="ECO:0000313" key="4">
    <source>
        <dbReference type="Proteomes" id="UP000257109"/>
    </source>
</evidence>